<dbReference type="AlphaFoldDB" id="A0A072PE97"/>
<protein>
    <recommendedName>
        <fullName evidence="4">FAD-binding domain-containing protein</fullName>
    </recommendedName>
</protein>
<evidence type="ECO:0000256" key="1">
    <source>
        <dbReference type="ARBA" id="ARBA00022630"/>
    </source>
</evidence>
<dbReference type="PANTHER" id="PTHR43004">
    <property type="entry name" value="TRK SYSTEM POTASSIUM UPTAKE PROTEIN"/>
    <property type="match status" value="1"/>
</dbReference>
<dbReference type="Pfam" id="PF01494">
    <property type="entry name" value="FAD_binding_3"/>
    <property type="match status" value="1"/>
</dbReference>
<dbReference type="RefSeq" id="XP_013260687.1">
    <property type="nucleotide sequence ID" value="XM_013405233.1"/>
</dbReference>
<dbReference type="Gene3D" id="3.50.50.60">
    <property type="entry name" value="FAD/NAD(P)-binding domain"/>
    <property type="match status" value="1"/>
</dbReference>
<name>A0A072PE97_9EURO</name>
<dbReference type="GO" id="GO:0071949">
    <property type="term" value="F:FAD binding"/>
    <property type="evidence" value="ECO:0007669"/>
    <property type="project" value="InterPro"/>
</dbReference>
<dbReference type="InterPro" id="IPR036188">
    <property type="entry name" value="FAD/NAD-bd_sf"/>
</dbReference>
<gene>
    <name evidence="5" type="ORF">A1O9_06020</name>
</gene>
<keyword evidence="2" id="KW-0274">FAD</keyword>
<evidence type="ECO:0000256" key="3">
    <source>
        <dbReference type="ARBA" id="ARBA00023002"/>
    </source>
</evidence>
<dbReference type="SUPFAM" id="SSF51905">
    <property type="entry name" value="FAD/NAD(P)-binding domain"/>
    <property type="match status" value="1"/>
</dbReference>
<dbReference type="VEuPathDB" id="FungiDB:A1O9_06020"/>
<feature type="domain" description="FAD-binding" evidence="4">
    <location>
        <begin position="9"/>
        <end position="351"/>
    </location>
</feature>
<dbReference type="GO" id="GO:0016709">
    <property type="term" value="F:oxidoreductase activity, acting on paired donors, with incorporation or reduction of molecular oxygen, NAD(P)H as one donor, and incorporation of one atom of oxygen"/>
    <property type="evidence" value="ECO:0007669"/>
    <property type="project" value="UniProtKB-ARBA"/>
</dbReference>
<dbReference type="InterPro" id="IPR050641">
    <property type="entry name" value="RIFMO-like"/>
</dbReference>
<comment type="caution">
    <text evidence="5">The sequence shown here is derived from an EMBL/GenBank/DDBJ whole genome shotgun (WGS) entry which is preliminary data.</text>
</comment>
<keyword evidence="6" id="KW-1185">Reference proteome</keyword>
<dbReference type="Gene3D" id="3.30.70.2450">
    <property type="match status" value="1"/>
</dbReference>
<organism evidence="5 6">
    <name type="scientific">Exophiala aquamarina CBS 119918</name>
    <dbReference type="NCBI Taxonomy" id="1182545"/>
    <lineage>
        <taxon>Eukaryota</taxon>
        <taxon>Fungi</taxon>
        <taxon>Dikarya</taxon>
        <taxon>Ascomycota</taxon>
        <taxon>Pezizomycotina</taxon>
        <taxon>Eurotiomycetes</taxon>
        <taxon>Chaetothyriomycetidae</taxon>
        <taxon>Chaetothyriales</taxon>
        <taxon>Herpotrichiellaceae</taxon>
        <taxon>Exophiala</taxon>
    </lineage>
</organism>
<dbReference type="Proteomes" id="UP000027920">
    <property type="component" value="Unassembled WGS sequence"/>
</dbReference>
<proteinExistence type="predicted"/>
<dbReference type="HOGENOM" id="CLU_009665_2_2_1"/>
<dbReference type="PRINTS" id="PR00420">
    <property type="entry name" value="RNGMNOXGNASE"/>
</dbReference>
<evidence type="ECO:0000256" key="2">
    <source>
        <dbReference type="ARBA" id="ARBA00022827"/>
    </source>
</evidence>
<dbReference type="OrthoDB" id="10016252at2759"/>
<dbReference type="EMBL" id="AMGV01000004">
    <property type="protein sequence ID" value="KEF58097.1"/>
    <property type="molecule type" value="Genomic_DNA"/>
</dbReference>
<keyword evidence="3" id="KW-0560">Oxidoreductase</keyword>
<accession>A0A072PE97</accession>
<dbReference type="GeneID" id="25280940"/>
<evidence type="ECO:0000313" key="5">
    <source>
        <dbReference type="EMBL" id="KEF58097.1"/>
    </source>
</evidence>
<reference evidence="5 6" key="1">
    <citation type="submission" date="2013-03" db="EMBL/GenBank/DDBJ databases">
        <title>The Genome Sequence of Exophiala aquamarina CBS 119918.</title>
        <authorList>
            <consortium name="The Broad Institute Genomics Platform"/>
            <person name="Cuomo C."/>
            <person name="de Hoog S."/>
            <person name="Gorbushina A."/>
            <person name="Walker B."/>
            <person name="Young S.K."/>
            <person name="Zeng Q."/>
            <person name="Gargeya S."/>
            <person name="Fitzgerald M."/>
            <person name="Haas B."/>
            <person name="Abouelleil A."/>
            <person name="Allen A.W."/>
            <person name="Alvarado L."/>
            <person name="Arachchi H.M."/>
            <person name="Berlin A.M."/>
            <person name="Chapman S.B."/>
            <person name="Gainer-Dewar J."/>
            <person name="Goldberg J."/>
            <person name="Griggs A."/>
            <person name="Gujja S."/>
            <person name="Hansen M."/>
            <person name="Howarth C."/>
            <person name="Imamovic A."/>
            <person name="Ireland A."/>
            <person name="Larimer J."/>
            <person name="McCowan C."/>
            <person name="Murphy C."/>
            <person name="Pearson M."/>
            <person name="Poon T.W."/>
            <person name="Priest M."/>
            <person name="Roberts A."/>
            <person name="Saif S."/>
            <person name="Shea T."/>
            <person name="Sisk P."/>
            <person name="Sykes S."/>
            <person name="Wortman J."/>
            <person name="Nusbaum C."/>
            <person name="Birren B."/>
        </authorList>
    </citation>
    <scope>NUCLEOTIDE SEQUENCE [LARGE SCALE GENOMIC DNA]</scope>
    <source>
        <strain evidence="5 6">CBS 119918</strain>
    </source>
</reference>
<evidence type="ECO:0000259" key="4">
    <source>
        <dbReference type="Pfam" id="PF01494"/>
    </source>
</evidence>
<evidence type="ECO:0000313" key="6">
    <source>
        <dbReference type="Proteomes" id="UP000027920"/>
    </source>
</evidence>
<dbReference type="STRING" id="1182545.A0A072PE97"/>
<sequence>MTTASDPWVIVVGAGPSGLLLGLLLAQQGIAVHLIDQSDKLDEQPRATHYATPAVSELRRAGVTDDLRAAGFIPNTICWRKLDGTYLTGLDSRVLGDDPDRMICLPLNKVCQILYNHLTRHPSATVSWGQKVVSIGQDENTAWVDVDTPQGQKTLHAKYIVGCDGANSRVRRSLFGDFPGKTWDQQIVATNTYYDFEKFGWEDSNFIIHPEHWYMAAKITKDGLYRVTYGELPGLTNEELRQRQPEKFRTMLPGHPEPEEYNIVNFSPYKIHQRVAPSMRVGRFCLAADAAHRKSLLSPVVCNPFGGMGLTSGIVDVGGLFDCLLGIHEGGADESILDKYSEIRRQKYHEIIDPISSQNILRLFDQDPETALENDEFLQILKRGEQDHDFAREVQLGINRLKHDFTQYYHQPLRTGTDKFAGNLSPAHDIPLQAAAIGVAD</sequence>
<dbReference type="InterPro" id="IPR002938">
    <property type="entry name" value="FAD-bd"/>
</dbReference>
<dbReference type="PANTHER" id="PTHR43004:SF3">
    <property type="entry name" value="P-HYDROXYBENZOATE HYDROXYLASE"/>
    <property type="match status" value="1"/>
</dbReference>
<keyword evidence="1" id="KW-0285">Flavoprotein</keyword>